<protein>
    <submittedName>
        <fullName evidence="7">SulP family inorganic anion transporter</fullName>
    </submittedName>
</protein>
<sequence length="390" mass="42075">MNQYIQREWLDKPFQNILAGIVVSLALIPEVIAFSVIAGVDPMVGLYASFIIAVTIAFTGGRSAMISAAAGAIALLVFPLVKTHGVDYLLAATILMGIIQVVFGILKVGKLLKYIPNTVMMGFVDSLAILIFSSQLQHIFGLTGVTYVFAIVTIAIVYIVPRYFTKIPAPLIAVLLLTIISIMTNADVRTVGDLGEIKRTLPHFFIPNVPFNLETLWVILPYSLSMAIVGLVESLLTAKIVDDALENESDKNVESRGQGIANIVAGFFGGIGGCAMIGQSVMNLKSGGTTRLSSLVAGSFLMFLIIVLGHYVIQIPMSILAGIMVVVSFSTFDWGSFKFLRNAKATDIIVVLVTIILVLATHNLAIGVIVGSMINFIFNRNDYLKQTKEV</sequence>
<keyword evidence="3 5" id="KW-1133">Transmembrane helix</keyword>
<organism evidence="7 8">
    <name type="scientific">Macrococcoides goetzii</name>
    <dbReference type="NCBI Taxonomy" id="1891097"/>
    <lineage>
        <taxon>Bacteria</taxon>
        <taxon>Bacillati</taxon>
        <taxon>Bacillota</taxon>
        <taxon>Bacilli</taxon>
        <taxon>Bacillales</taxon>
        <taxon>Staphylococcaceae</taxon>
        <taxon>Macrococcoides</taxon>
    </lineage>
</organism>
<evidence type="ECO:0000259" key="6">
    <source>
        <dbReference type="Pfam" id="PF00916"/>
    </source>
</evidence>
<feature type="transmembrane region" description="Helical" evidence="5">
    <location>
        <begin position="88"/>
        <end position="108"/>
    </location>
</feature>
<dbReference type="GO" id="GO:0016020">
    <property type="term" value="C:membrane"/>
    <property type="evidence" value="ECO:0007669"/>
    <property type="project" value="UniProtKB-SubCell"/>
</dbReference>
<keyword evidence="8" id="KW-1185">Reference proteome</keyword>
<keyword evidence="4 5" id="KW-0472">Membrane</keyword>
<dbReference type="EMBL" id="MJBI02000002">
    <property type="protein sequence ID" value="RAI81384.1"/>
    <property type="molecule type" value="Genomic_DNA"/>
</dbReference>
<reference evidence="7 8" key="1">
    <citation type="journal article" date="2018" name="Front. Microbiol.">
        <title>Description and Comparative Genomics of Macrococcus caseolyticus subsp. hominis subsp. nov., Macrococcus goetzii sp. nov., Macrococcus epidermidis sp. nov., and Macrococcus bohemicus sp. nov., Novel Macrococci From Human Clinical Material With Virulence Potential and Suspected Uptake of Foreign DNA by Natural Transformation.</title>
        <authorList>
            <person name="Maslanova I."/>
            <person name="Wertheimer Z."/>
            <person name="Sedlacek I."/>
            <person name="Svec P."/>
            <person name="Indrakova A."/>
            <person name="Kovarovic V."/>
            <person name="Schumann P."/>
            <person name="Sproer C."/>
            <person name="Kralova S."/>
            <person name="Sedo O."/>
            <person name="Kristofova L."/>
            <person name="Vrbovska V."/>
            <person name="Fuzik T."/>
            <person name="Petras P."/>
            <person name="Zdrahal Z."/>
            <person name="Ruzickova V."/>
            <person name="Doskar J."/>
            <person name="Pantucek R."/>
        </authorList>
    </citation>
    <scope>NUCLEOTIDE SEQUENCE [LARGE SCALE GENOMIC DNA]</scope>
    <source>
        <strain evidence="7 8">CCM 4927</strain>
    </source>
</reference>
<feature type="domain" description="SLC26A/SulP transporter" evidence="6">
    <location>
        <begin position="146"/>
        <end position="354"/>
    </location>
</feature>
<evidence type="ECO:0000256" key="2">
    <source>
        <dbReference type="ARBA" id="ARBA00022692"/>
    </source>
</evidence>
<comment type="caution">
    <text evidence="7">The sequence shown here is derived from an EMBL/GenBank/DDBJ whole genome shotgun (WGS) entry which is preliminary data.</text>
</comment>
<dbReference type="PANTHER" id="PTHR43310:SF1">
    <property type="entry name" value="SULFATE TRANSPORTER YBAR-RELATED"/>
    <property type="match status" value="1"/>
</dbReference>
<keyword evidence="2 5" id="KW-0812">Transmembrane</keyword>
<dbReference type="PANTHER" id="PTHR43310">
    <property type="entry name" value="SULFATE TRANSPORTER YBAR-RELATED"/>
    <property type="match status" value="1"/>
</dbReference>
<feature type="transmembrane region" description="Helical" evidence="5">
    <location>
        <begin position="46"/>
        <end position="76"/>
    </location>
</feature>
<feature type="transmembrane region" description="Helical" evidence="5">
    <location>
        <begin position="17"/>
        <end position="40"/>
    </location>
</feature>
<gene>
    <name evidence="7" type="ORF">BFS35_007380</name>
</gene>
<dbReference type="Proteomes" id="UP000229523">
    <property type="component" value="Unassembled WGS sequence"/>
</dbReference>
<dbReference type="InterPro" id="IPR052706">
    <property type="entry name" value="Membrane-Transporter-like"/>
</dbReference>
<feature type="transmembrane region" description="Helical" evidence="5">
    <location>
        <begin position="209"/>
        <end position="232"/>
    </location>
</feature>
<evidence type="ECO:0000256" key="4">
    <source>
        <dbReference type="ARBA" id="ARBA00023136"/>
    </source>
</evidence>
<evidence type="ECO:0000256" key="1">
    <source>
        <dbReference type="ARBA" id="ARBA00004141"/>
    </source>
</evidence>
<evidence type="ECO:0000256" key="3">
    <source>
        <dbReference type="ARBA" id="ARBA00022989"/>
    </source>
</evidence>
<proteinExistence type="predicted"/>
<feature type="transmembrane region" description="Helical" evidence="5">
    <location>
        <begin position="319"/>
        <end position="337"/>
    </location>
</feature>
<feature type="transmembrane region" description="Helical" evidence="5">
    <location>
        <begin position="349"/>
        <end position="378"/>
    </location>
</feature>
<evidence type="ECO:0000256" key="5">
    <source>
        <dbReference type="SAM" id="Phobius"/>
    </source>
</evidence>
<feature type="transmembrane region" description="Helical" evidence="5">
    <location>
        <begin position="167"/>
        <end position="188"/>
    </location>
</feature>
<dbReference type="Pfam" id="PF00916">
    <property type="entry name" value="Sulfate_transp"/>
    <property type="match status" value="1"/>
</dbReference>
<feature type="transmembrane region" description="Helical" evidence="5">
    <location>
        <begin position="139"/>
        <end position="161"/>
    </location>
</feature>
<dbReference type="InterPro" id="IPR011547">
    <property type="entry name" value="SLC26A/SulP_dom"/>
</dbReference>
<comment type="subcellular location">
    <subcellularLocation>
        <location evidence="1">Membrane</location>
        <topology evidence="1">Multi-pass membrane protein</topology>
    </subcellularLocation>
</comment>
<accession>A0A395GBL3</accession>
<feature type="transmembrane region" description="Helical" evidence="5">
    <location>
        <begin position="260"/>
        <end position="282"/>
    </location>
</feature>
<evidence type="ECO:0000313" key="7">
    <source>
        <dbReference type="EMBL" id="RAI81384.1"/>
    </source>
</evidence>
<name>A0A395GBL3_9STAP</name>
<dbReference type="AlphaFoldDB" id="A0A395GBL3"/>
<feature type="transmembrane region" description="Helical" evidence="5">
    <location>
        <begin position="294"/>
        <end position="313"/>
    </location>
</feature>
<evidence type="ECO:0000313" key="8">
    <source>
        <dbReference type="Proteomes" id="UP000229523"/>
    </source>
</evidence>
<feature type="transmembrane region" description="Helical" evidence="5">
    <location>
        <begin position="114"/>
        <end position="132"/>
    </location>
</feature>